<proteinExistence type="predicted"/>
<keyword evidence="1" id="KW-0812">Transmembrane</keyword>
<evidence type="ECO:0000256" key="1">
    <source>
        <dbReference type="SAM" id="Phobius"/>
    </source>
</evidence>
<sequence length="60" mass="7375">MFAVCVYKLKKTVNYEKENFTFIFFYSCFLIFTPFIGFFTNLIYFKRVKNYALSQGYKYQ</sequence>
<keyword evidence="1" id="KW-1133">Transmembrane helix</keyword>
<organism evidence="2 3">
    <name type="scientific">Spiroplasma tabanidicola</name>
    <dbReference type="NCBI Taxonomy" id="324079"/>
    <lineage>
        <taxon>Bacteria</taxon>
        <taxon>Bacillati</taxon>
        <taxon>Mycoplasmatota</taxon>
        <taxon>Mollicutes</taxon>
        <taxon>Entomoplasmatales</taxon>
        <taxon>Spiroplasmataceae</taxon>
        <taxon>Spiroplasma</taxon>
    </lineage>
</organism>
<dbReference type="EMBL" id="CP046276">
    <property type="protein sequence ID" value="QGS51758.1"/>
    <property type="molecule type" value="Genomic_DNA"/>
</dbReference>
<keyword evidence="3" id="KW-1185">Reference proteome</keyword>
<accession>A0A6I6CBZ8</accession>
<evidence type="ECO:0000313" key="3">
    <source>
        <dbReference type="Proteomes" id="UP000424468"/>
    </source>
</evidence>
<dbReference type="AlphaFoldDB" id="A0A6I6CBZ8"/>
<dbReference type="Proteomes" id="UP000424468">
    <property type="component" value="Chromosome"/>
</dbReference>
<dbReference type="KEGG" id="stab:STABA_v1c03950"/>
<feature type="transmembrane region" description="Helical" evidence="1">
    <location>
        <begin position="20"/>
        <end position="45"/>
    </location>
</feature>
<name>A0A6I6CBZ8_9MOLU</name>
<keyword evidence="1" id="KW-0472">Membrane</keyword>
<gene>
    <name evidence="2" type="ORF">STABA_v1c03950</name>
</gene>
<protein>
    <submittedName>
        <fullName evidence="2">Uncharacterized protein</fullName>
    </submittedName>
</protein>
<evidence type="ECO:0000313" key="2">
    <source>
        <dbReference type="EMBL" id="QGS51758.1"/>
    </source>
</evidence>
<reference evidence="2 3" key="1">
    <citation type="submission" date="2019-11" db="EMBL/GenBank/DDBJ databases">
        <title>Complete genome sequence of Spiroplasma tabanidicola TAUS-1 (DSM 22603).</title>
        <authorList>
            <person name="Huang C.-T."/>
            <person name="Lin Y.-C."/>
            <person name="Kuo C.-H."/>
        </authorList>
    </citation>
    <scope>NUCLEOTIDE SEQUENCE [LARGE SCALE GENOMIC DNA]</scope>
    <source>
        <strain evidence="2 3">TAUS-1</strain>
    </source>
</reference>